<gene>
    <name evidence="2" type="ORF">PPNO1_LOCUS2745</name>
</gene>
<reference evidence="2" key="1">
    <citation type="submission" date="2022-11" db="EMBL/GenBank/DDBJ databases">
        <authorList>
            <person name="Scott C."/>
            <person name="Bruce N."/>
        </authorList>
    </citation>
    <scope>NUCLEOTIDE SEQUENCE</scope>
</reference>
<organism evidence="2 3">
    <name type="scientific">Parascedosporium putredinis</name>
    <dbReference type="NCBI Taxonomy" id="1442378"/>
    <lineage>
        <taxon>Eukaryota</taxon>
        <taxon>Fungi</taxon>
        <taxon>Dikarya</taxon>
        <taxon>Ascomycota</taxon>
        <taxon>Pezizomycotina</taxon>
        <taxon>Sordariomycetes</taxon>
        <taxon>Hypocreomycetidae</taxon>
        <taxon>Microascales</taxon>
        <taxon>Microascaceae</taxon>
        <taxon>Parascedosporium</taxon>
    </lineage>
</organism>
<sequence length="188" mass="20612">MWILIVTTLLFIFALLGCIVNAVLGLDLTLSENSALAQRIIGAVISVSMIITLVTLCSFSNHLIYHLRLARGVHIDDFDDFDDFYDFVDFVDFEEEREDSPPPLTLRLLWPPPSLKPAKVLHGTGGAKGAPAGPVGPPAFAGGLCLAIWTEEEIQVFADITVFEIAQHQLREDNGKANVLNRLAAKDQ</sequence>
<feature type="transmembrane region" description="Helical" evidence="1">
    <location>
        <begin position="41"/>
        <end position="64"/>
    </location>
</feature>
<evidence type="ECO:0000256" key="1">
    <source>
        <dbReference type="SAM" id="Phobius"/>
    </source>
</evidence>
<dbReference type="AlphaFoldDB" id="A0A9P1GY75"/>
<keyword evidence="3" id="KW-1185">Reference proteome</keyword>
<name>A0A9P1GY75_9PEZI</name>
<keyword evidence="1" id="KW-1133">Transmembrane helix</keyword>
<dbReference type="Proteomes" id="UP000838763">
    <property type="component" value="Unassembled WGS sequence"/>
</dbReference>
<proteinExistence type="predicted"/>
<protein>
    <submittedName>
        <fullName evidence="2">Uncharacterized protein</fullName>
    </submittedName>
</protein>
<keyword evidence="1" id="KW-0812">Transmembrane</keyword>
<dbReference type="EMBL" id="CALLCH030000006">
    <property type="protein sequence ID" value="CAI4212994.1"/>
    <property type="molecule type" value="Genomic_DNA"/>
</dbReference>
<accession>A0A9P1GY75</accession>
<evidence type="ECO:0000313" key="2">
    <source>
        <dbReference type="EMBL" id="CAI4212994.1"/>
    </source>
</evidence>
<evidence type="ECO:0000313" key="3">
    <source>
        <dbReference type="Proteomes" id="UP000838763"/>
    </source>
</evidence>
<comment type="caution">
    <text evidence="2">The sequence shown here is derived from an EMBL/GenBank/DDBJ whole genome shotgun (WGS) entry which is preliminary data.</text>
</comment>
<keyword evidence="1" id="KW-0472">Membrane</keyword>